<keyword evidence="2" id="KW-1185">Reference proteome</keyword>
<dbReference type="EMBL" id="BGPR01002002">
    <property type="protein sequence ID" value="GBM65931.1"/>
    <property type="molecule type" value="Genomic_DNA"/>
</dbReference>
<dbReference type="AlphaFoldDB" id="A0A4Y2HKN2"/>
<organism evidence="1 2">
    <name type="scientific">Araneus ventricosus</name>
    <name type="common">Orbweaver spider</name>
    <name type="synonym">Epeira ventricosa</name>
    <dbReference type="NCBI Taxonomy" id="182803"/>
    <lineage>
        <taxon>Eukaryota</taxon>
        <taxon>Metazoa</taxon>
        <taxon>Ecdysozoa</taxon>
        <taxon>Arthropoda</taxon>
        <taxon>Chelicerata</taxon>
        <taxon>Arachnida</taxon>
        <taxon>Araneae</taxon>
        <taxon>Araneomorphae</taxon>
        <taxon>Entelegynae</taxon>
        <taxon>Araneoidea</taxon>
        <taxon>Araneidae</taxon>
        <taxon>Araneus</taxon>
    </lineage>
</organism>
<dbReference type="Proteomes" id="UP000499080">
    <property type="component" value="Unassembled WGS sequence"/>
</dbReference>
<comment type="caution">
    <text evidence="1">The sequence shown here is derived from an EMBL/GenBank/DDBJ whole genome shotgun (WGS) entry which is preliminary data.</text>
</comment>
<evidence type="ECO:0000313" key="2">
    <source>
        <dbReference type="Proteomes" id="UP000499080"/>
    </source>
</evidence>
<evidence type="ECO:0000313" key="1">
    <source>
        <dbReference type="EMBL" id="GBM65931.1"/>
    </source>
</evidence>
<accession>A0A4Y2HKN2</accession>
<protein>
    <submittedName>
        <fullName evidence="1">Uncharacterized protein</fullName>
    </submittedName>
</protein>
<sequence length="120" mass="13661">MQDITYSQFVPFSKHRTLRILFTILWNLSTGLLVDDELNCELLLHRTSGEKHFASSLVKDLPWSICTQVAQVVGIQLAQRCHPRLANGTDWHSFLRLPNQPFPNVGPTELLTFGPTKFSI</sequence>
<name>A0A4Y2HKN2_ARAVE</name>
<proteinExistence type="predicted"/>
<gene>
    <name evidence="1" type="ORF">AVEN_152150_1</name>
</gene>
<reference evidence="1 2" key="1">
    <citation type="journal article" date="2019" name="Sci. Rep.">
        <title>Orb-weaving spider Araneus ventricosus genome elucidates the spidroin gene catalogue.</title>
        <authorList>
            <person name="Kono N."/>
            <person name="Nakamura H."/>
            <person name="Ohtoshi R."/>
            <person name="Moran D.A.P."/>
            <person name="Shinohara A."/>
            <person name="Yoshida Y."/>
            <person name="Fujiwara M."/>
            <person name="Mori M."/>
            <person name="Tomita M."/>
            <person name="Arakawa K."/>
        </authorList>
    </citation>
    <scope>NUCLEOTIDE SEQUENCE [LARGE SCALE GENOMIC DNA]</scope>
</reference>